<dbReference type="PROSITE" id="PS50110">
    <property type="entry name" value="RESPONSE_REGULATORY"/>
    <property type="match status" value="1"/>
</dbReference>
<sequence length="151" mass="16709">MNSPVVTEHIDLLLVEDQPSDAELTLRALRDLDLAKHFHRIGDGAQALDFLFGRAAHADRSVEDAPGLILLDLKLPKVSGHEVLRALKSDERTRHIPVVVLSSSGERSDVERCYALGANSYVVKPVDFDAFTNTVQRIGTYWLQMNETCGA</sequence>
<dbReference type="PANTHER" id="PTHR44520:SF1">
    <property type="entry name" value="TWO-COMPONENT SYSTEM REGULATORY PROTEIN"/>
    <property type="match status" value="1"/>
</dbReference>
<dbReference type="AlphaFoldDB" id="A0A9X2ZSK1"/>
<accession>A0A9X2ZSK1</accession>
<evidence type="ECO:0000313" key="4">
    <source>
        <dbReference type="Proteomes" id="UP001155144"/>
    </source>
</evidence>
<reference evidence="3" key="1">
    <citation type="submission" date="2022-08" db="EMBL/GenBank/DDBJ databases">
        <title>Genomic Encyclopedia of Type Strains, Phase V (KMG-V): Genome sequencing to study the core and pangenomes of soil and plant-associated prokaryotes.</title>
        <authorList>
            <person name="Whitman W."/>
        </authorList>
    </citation>
    <scope>NUCLEOTIDE SEQUENCE</scope>
    <source>
        <strain evidence="3">SP3026</strain>
    </source>
</reference>
<name>A0A9X2ZSK1_9BACT</name>
<comment type="caution">
    <text evidence="3">The sequence shown here is derived from an EMBL/GenBank/DDBJ whole genome shotgun (WGS) entry which is preliminary data.</text>
</comment>
<dbReference type="EMBL" id="JANUBL010000001">
    <property type="protein sequence ID" value="MCS4119694.1"/>
    <property type="molecule type" value="Genomic_DNA"/>
</dbReference>
<keyword evidence="1" id="KW-0597">Phosphoprotein</keyword>
<proteinExistence type="predicted"/>
<evidence type="ECO:0000259" key="2">
    <source>
        <dbReference type="PROSITE" id="PS50110"/>
    </source>
</evidence>
<feature type="domain" description="Response regulatory" evidence="2">
    <location>
        <begin position="11"/>
        <end position="139"/>
    </location>
</feature>
<dbReference type="GO" id="GO:0000160">
    <property type="term" value="P:phosphorelay signal transduction system"/>
    <property type="evidence" value="ECO:0007669"/>
    <property type="project" value="InterPro"/>
</dbReference>
<protein>
    <submittedName>
        <fullName evidence="3">CheY-like chemotaxis protein</fullName>
    </submittedName>
</protein>
<dbReference type="InterPro" id="IPR052893">
    <property type="entry name" value="TCS_response_regulator"/>
</dbReference>
<dbReference type="SUPFAM" id="SSF52172">
    <property type="entry name" value="CheY-like"/>
    <property type="match status" value="1"/>
</dbReference>
<evidence type="ECO:0000256" key="1">
    <source>
        <dbReference type="PROSITE-ProRule" id="PRU00169"/>
    </source>
</evidence>
<dbReference type="Proteomes" id="UP001155144">
    <property type="component" value="Unassembled WGS sequence"/>
</dbReference>
<dbReference type="CDD" id="cd17557">
    <property type="entry name" value="REC_Rcp-like"/>
    <property type="match status" value="1"/>
</dbReference>
<organism evidence="3 4">
    <name type="scientific">Salinibacter ruber</name>
    <dbReference type="NCBI Taxonomy" id="146919"/>
    <lineage>
        <taxon>Bacteria</taxon>
        <taxon>Pseudomonadati</taxon>
        <taxon>Rhodothermota</taxon>
        <taxon>Rhodothermia</taxon>
        <taxon>Rhodothermales</taxon>
        <taxon>Salinibacteraceae</taxon>
        <taxon>Salinibacter</taxon>
    </lineage>
</organism>
<dbReference type="RefSeq" id="WP_118839482.1">
    <property type="nucleotide sequence ID" value="NZ_CP030356.1"/>
</dbReference>
<evidence type="ECO:0000313" key="3">
    <source>
        <dbReference type="EMBL" id="MCS4119694.1"/>
    </source>
</evidence>
<gene>
    <name evidence="3" type="ORF">GGP45_000012</name>
</gene>
<dbReference type="SMART" id="SM00448">
    <property type="entry name" value="REC"/>
    <property type="match status" value="1"/>
</dbReference>
<dbReference type="PANTHER" id="PTHR44520">
    <property type="entry name" value="RESPONSE REGULATOR RCP1-RELATED"/>
    <property type="match status" value="1"/>
</dbReference>
<dbReference type="InterPro" id="IPR011006">
    <property type="entry name" value="CheY-like_superfamily"/>
</dbReference>
<dbReference type="Pfam" id="PF00072">
    <property type="entry name" value="Response_reg"/>
    <property type="match status" value="1"/>
</dbReference>
<feature type="modified residue" description="4-aspartylphosphate" evidence="1">
    <location>
        <position position="72"/>
    </location>
</feature>
<dbReference type="Gene3D" id="3.40.50.2300">
    <property type="match status" value="1"/>
</dbReference>
<dbReference type="InterPro" id="IPR001789">
    <property type="entry name" value="Sig_transdc_resp-reg_receiver"/>
</dbReference>